<dbReference type="Pfam" id="PF23359">
    <property type="entry name" value="Lsr2_DNA-bd"/>
    <property type="match status" value="1"/>
</dbReference>
<evidence type="ECO:0000256" key="1">
    <source>
        <dbReference type="ARBA" id="ARBA00023125"/>
    </source>
</evidence>
<gene>
    <name evidence="4" type="ORF">STRTUCAR8_08026</name>
</gene>
<evidence type="ECO:0000256" key="2">
    <source>
        <dbReference type="SAM" id="MobiDB-lite"/>
    </source>
</evidence>
<evidence type="ECO:0000313" key="4">
    <source>
        <dbReference type="EMBL" id="ELP65476.1"/>
    </source>
</evidence>
<dbReference type="InterPro" id="IPR036625">
    <property type="entry name" value="E3-bd_dom_sf"/>
</dbReference>
<feature type="domain" description="Lsr2 DNA-binding" evidence="3">
    <location>
        <begin position="101"/>
        <end position="132"/>
    </location>
</feature>
<dbReference type="InterPro" id="IPR042261">
    <property type="entry name" value="Lsr2-like_dimerization"/>
</dbReference>
<protein>
    <recommendedName>
        <fullName evidence="3">Lsr2 DNA-binding domain-containing protein</fullName>
    </recommendedName>
</protein>
<dbReference type="AlphaFoldDB" id="L7F386"/>
<dbReference type="InterPro" id="IPR055370">
    <property type="entry name" value="Lsr2_DNA-bd"/>
</dbReference>
<dbReference type="PATRIC" id="fig|698760.3.peg.5704"/>
<name>L7F386_STRT8</name>
<dbReference type="Proteomes" id="UP000010931">
    <property type="component" value="Unassembled WGS sequence"/>
</dbReference>
<dbReference type="EMBL" id="AEJB01000377">
    <property type="protein sequence ID" value="ELP65476.1"/>
    <property type="molecule type" value="Genomic_DNA"/>
</dbReference>
<keyword evidence="1" id="KW-0238">DNA-binding</keyword>
<dbReference type="Gene3D" id="3.30.60.230">
    <property type="entry name" value="Lsr2, dimerization domain"/>
    <property type="match status" value="1"/>
</dbReference>
<evidence type="ECO:0000313" key="5">
    <source>
        <dbReference type="Proteomes" id="UP000010931"/>
    </source>
</evidence>
<keyword evidence="5" id="KW-1185">Reference proteome</keyword>
<feature type="region of interest" description="Disordered" evidence="2">
    <location>
        <begin position="1"/>
        <end position="38"/>
    </location>
</feature>
<dbReference type="GO" id="GO:0016746">
    <property type="term" value="F:acyltransferase activity"/>
    <property type="evidence" value="ECO:0007669"/>
    <property type="project" value="InterPro"/>
</dbReference>
<proteinExistence type="predicted"/>
<dbReference type="Gene3D" id="4.10.320.10">
    <property type="entry name" value="E3-binding domain"/>
    <property type="match status" value="1"/>
</dbReference>
<dbReference type="GO" id="GO:0003677">
    <property type="term" value="F:DNA binding"/>
    <property type="evidence" value="ECO:0007669"/>
    <property type="project" value="UniProtKB-KW"/>
</dbReference>
<feature type="compositionally biased region" description="Acidic residues" evidence="2">
    <location>
        <begin position="18"/>
        <end position="31"/>
    </location>
</feature>
<accession>L7F386</accession>
<sequence>MDGKTTEDVQTLKLSVPVEEEEEVEELDAEGDPIKNEDGSTKLKVEKYYKTVHYEVDLGKVSRDKLEKALAPFLKNAREAQAPVIRGAQATLTAPKGKSPHDLDAIRAWAKGAGHEVKDRGRIASTIIEAYYRSTGKTNPDA</sequence>
<organism evidence="4 5">
    <name type="scientific">Streptomyces turgidiscabies (strain Car8)</name>
    <dbReference type="NCBI Taxonomy" id="698760"/>
    <lineage>
        <taxon>Bacteria</taxon>
        <taxon>Bacillati</taxon>
        <taxon>Actinomycetota</taxon>
        <taxon>Actinomycetes</taxon>
        <taxon>Kitasatosporales</taxon>
        <taxon>Streptomycetaceae</taxon>
        <taxon>Streptomyces</taxon>
    </lineage>
</organism>
<reference evidence="4 5" key="1">
    <citation type="journal article" date="2011" name="Plasmid">
        <title>Streptomyces turgidiscabies Car8 contains a modular pathogenicity island that shares virulence genes with other actinobacterial plant pathogens.</title>
        <authorList>
            <person name="Huguet-Tapia J.C."/>
            <person name="Badger J.H."/>
            <person name="Loria R."/>
            <person name="Pettis G.S."/>
        </authorList>
    </citation>
    <scope>NUCLEOTIDE SEQUENCE [LARGE SCALE GENOMIC DNA]</scope>
    <source>
        <strain evidence="4 5">Car8</strain>
    </source>
</reference>
<comment type="caution">
    <text evidence="4">The sequence shown here is derived from an EMBL/GenBank/DDBJ whole genome shotgun (WGS) entry which is preliminary data.</text>
</comment>
<evidence type="ECO:0000259" key="3">
    <source>
        <dbReference type="Pfam" id="PF23359"/>
    </source>
</evidence>